<dbReference type="Gene3D" id="2.102.10.10">
    <property type="entry name" value="Rieske [2Fe-2S] iron-sulphur domain"/>
    <property type="match status" value="1"/>
</dbReference>
<reference evidence="16 17" key="2">
    <citation type="submission" date="2024-05" db="EMBL/GenBank/DDBJ databases">
        <authorList>
            <person name="Chen Y."/>
            <person name="Shah S."/>
            <person name="Dougan E. K."/>
            <person name="Thang M."/>
            <person name="Chan C."/>
        </authorList>
    </citation>
    <scope>NUCLEOTIDE SEQUENCE [LARGE SCALE GENOMIC DNA]</scope>
</reference>
<keyword evidence="17" id="KW-1185">Reference proteome</keyword>
<organism evidence="15">
    <name type="scientific">Cladocopium goreaui</name>
    <dbReference type="NCBI Taxonomy" id="2562237"/>
    <lineage>
        <taxon>Eukaryota</taxon>
        <taxon>Sar</taxon>
        <taxon>Alveolata</taxon>
        <taxon>Dinophyceae</taxon>
        <taxon>Suessiales</taxon>
        <taxon>Symbiodiniaceae</taxon>
        <taxon>Cladocopium</taxon>
    </lineage>
</organism>
<evidence type="ECO:0000256" key="9">
    <source>
        <dbReference type="ARBA" id="ARBA00022989"/>
    </source>
</evidence>
<evidence type="ECO:0000256" key="12">
    <source>
        <dbReference type="ARBA" id="ARBA00023014"/>
    </source>
</evidence>
<keyword evidence="8" id="KW-0809">Transit peptide</keyword>
<accession>A0A9P1BLC7</accession>
<dbReference type="AlphaFoldDB" id="A0A9P1BLC7"/>
<dbReference type="GO" id="GO:0010277">
    <property type="term" value="F:chlorophyllide a oxygenase activity"/>
    <property type="evidence" value="ECO:0007669"/>
    <property type="project" value="InterPro"/>
</dbReference>
<keyword evidence="7" id="KW-0479">Metal-binding</keyword>
<evidence type="ECO:0000259" key="14">
    <source>
        <dbReference type="PROSITE" id="PS51296"/>
    </source>
</evidence>
<dbReference type="OrthoDB" id="409492at2759"/>
<name>A0A9P1BLC7_9DINO</name>
<keyword evidence="13" id="KW-0472">Membrane</keyword>
<keyword evidence="4" id="KW-0934">Plastid</keyword>
<dbReference type="GO" id="GO:0046872">
    <property type="term" value="F:metal ion binding"/>
    <property type="evidence" value="ECO:0007669"/>
    <property type="project" value="UniProtKB-KW"/>
</dbReference>
<dbReference type="EMBL" id="CAMXCT020000205">
    <property type="protein sequence ID" value="CAL1128842.1"/>
    <property type="molecule type" value="Genomic_DNA"/>
</dbReference>
<dbReference type="PANTHER" id="PTHR21266">
    <property type="entry name" value="IRON-SULFUR DOMAIN CONTAINING PROTEIN"/>
    <property type="match status" value="1"/>
</dbReference>
<evidence type="ECO:0000256" key="2">
    <source>
        <dbReference type="ARBA" id="ARBA00004370"/>
    </source>
</evidence>
<dbReference type="SUPFAM" id="SSF55961">
    <property type="entry name" value="Bet v1-like"/>
    <property type="match status" value="1"/>
</dbReference>
<dbReference type="Pfam" id="PF00355">
    <property type="entry name" value="Rieske"/>
    <property type="match status" value="1"/>
</dbReference>
<keyword evidence="11" id="KW-0408">Iron</keyword>
<evidence type="ECO:0000256" key="4">
    <source>
        <dbReference type="ARBA" id="ARBA00022640"/>
    </source>
</evidence>
<reference evidence="15" key="1">
    <citation type="submission" date="2022-10" db="EMBL/GenBank/DDBJ databases">
        <authorList>
            <person name="Chen Y."/>
            <person name="Dougan E. K."/>
            <person name="Chan C."/>
            <person name="Rhodes N."/>
            <person name="Thang M."/>
        </authorList>
    </citation>
    <scope>NUCLEOTIDE SEQUENCE</scope>
</reference>
<gene>
    <name evidence="15" type="ORF">C1SCF055_LOCUS3776</name>
</gene>
<feature type="domain" description="Rieske" evidence="14">
    <location>
        <begin position="183"/>
        <end position="300"/>
    </location>
</feature>
<protein>
    <submittedName>
        <fullName evidence="16">Pheophorbide a oxygenase, chloroplastic (AtPaO) (Pheide a oxygenase) (Accelerated cell death 1) (Letha l leaf-spot 1 homolog) (Lls1)</fullName>
    </submittedName>
</protein>
<evidence type="ECO:0000256" key="5">
    <source>
        <dbReference type="ARBA" id="ARBA00022692"/>
    </source>
</evidence>
<dbReference type="GO" id="GO:0051537">
    <property type="term" value="F:2 iron, 2 sulfur cluster binding"/>
    <property type="evidence" value="ECO:0007669"/>
    <property type="project" value="UniProtKB-KW"/>
</dbReference>
<evidence type="ECO:0000256" key="6">
    <source>
        <dbReference type="ARBA" id="ARBA00022714"/>
    </source>
</evidence>
<dbReference type="Pfam" id="PF08417">
    <property type="entry name" value="PaO"/>
    <property type="match status" value="1"/>
</dbReference>
<dbReference type="Proteomes" id="UP001152797">
    <property type="component" value="Unassembled WGS sequence"/>
</dbReference>
<dbReference type="InterPro" id="IPR036922">
    <property type="entry name" value="Rieske_2Fe-2S_sf"/>
</dbReference>
<dbReference type="SUPFAM" id="SSF50022">
    <property type="entry name" value="ISP domain"/>
    <property type="match status" value="1"/>
</dbReference>
<evidence type="ECO:0000256" key="8">
    <source>
        <dbReference type="ARBA" id="ARBA00022946"/>
    </source>
</evidence>
<keyword evidence="9" id="KW-1133">Transmembrane helix</keyword>
<dbReference type="Gene3D" id="1.20.920.60">
    <property type="match status" value="1"/>
</dbReference>
<dbReference type="PROSITE" id="PS51296">
    <property type="entry name" value="RIESKE"/>
    <property type="match status" value="1"/>
</dbReference>
<keyword evidence="3" id="KW-0150">Chloroplast</keyword>
<dbReference type="EMBL" id="CAMXCT010000205">
    <property type="protein sequence ID" value="CAI3975467.1"/>
    <property type="molecule type" value="Genomic_DNA"/>
</dbReference>
<keyword evidence="12" id="KW-0411">Iron-sulfur</keyword>
<evidence type="ECO:0000256" key="7">
    <source>
        <dbReference type="ARBA" id="ARBA00022723"/>
    </source>
</evidence>
<dbReference type="Gene3D" id="3.90.380.10">
    <property type="entry name" value="Naphthalene 1,2-dioxygenase Alpha Subunit, Chain A, domain 1"/>
    <property type="match status" value="1"/>
</dbReference>
<dbReference type="InterPro" id="IPR050584">
    <property type="entry name" value="Cholesterol_7-desaturase"/>
</dbReference>
<comment type="caution">
    <text evidence="15">The sequence shown here is derived from an EMBL/GenBank/DDBJ whole genome shotgun (WGS) entry which is preliminary data.</text>
</comment>
<sequence>MAPPLEKELEDKAKELEKLRDEVETDMQGSMLPHVENMEQALDTLNMKNLAEMRSKKKVSDEIVKVMNTLYYVLNETEARAEDWRKLAFDYKFAERLKCFDRDDLSDRAFARLDGFFSEPEPDVDGDRKFGDIVVTKVVLTWMRGLYNYCKERKRLQPRIDQVRRLDGELQALYELKAKDKHWFPIASTLELDPKRPTPVRLDGLDLVVWQVPGEEDSEDGGWRVMSDACPHRLAPLSEGRIEPKTKCLQCAYHGWEFDSKGSCTKIPQVEDAAAQKMRASERSQVPSFPTKVAMKLVWVWLGEGEPQGHPGDILKGSHLESEFEVSGTYTRDLPYGYDSLIENLIDVSHVPFAHHGLQGTRDDAVPVSMTIPEVKSSAEHGEILNFTFWDRTMGMRREAQFSLRSPFFFYYLGEFKGDGDSLEFKKFAERRGGGEADGKPRFRLHCACVPVAPGWSRLILCNATRSGEGFSILPQWAIHLLSNRFLDSDMAFLHYQERTLRNKTNSADGWSNAYYMPGEADRSIGAWRQWLAKEKARCVDPEVELPPSPLSREELLNRWDQHTAYCKHCREALSNMEVVQKGCAALFLAALVGAQTELAPNALCLPVELLGAVGMAGIETLKQAPSGL</sequence>
<evidence type="ECO:0000256" key="11">
    <source>
        <dbReference type="ARBA" id="ARBA00023004"/>
    </source>
</evidence>
<dbReference type="GO" id="GO:0016020">
    <property type="term" value="C:membrane"/>
    <property type="evidence" value="ECO:0007669"/>
    <property type="project" value="UniProtKB-SubCell"/>
</dbReference>
<dbReference type="InterPro" id="IPR017941">
    <property type="entry name" value="Rieske_2Fe-2S"/>
</dbReference>
<evidence type="ECO:0000313" key="17">
    <source>
        <dbReference type="Proteomes" id="UP001152797"/>
    </source>
</evidence>
<dbReference type="InterPro" id="IPR013626">
    <property type="entry name" value="PaO"/>
</dbReference>
<evidence type="ECO:0000256" key="13">
    <source>
        <dbReference type="ARBA" id="ARBA00023136"/>
    </source>
</evidence>
<evidence type="ECO:0000256" key="10">
    <source>
        <dbReference type="ARBA" id="ARBA00023002"/>
    </source>
</evidence>
<evidence type="ECO:0000256" key="1">
    <source>
        <dbReference type="ARBA" id="ARBA00004229"/>
    </source>
</evidence>
<comment type="subcellular location">
    <subcellularLocation>
        <location evidence="2">Membrane</location>
    </subcellularLocation>
    <subcellularLocation>
        <location evidence="1">Plastid</location>
        <location evidence="1">Chloroplast</location>
    </subcellularLocation>
</comment>
<evidence type="ECO:0000313" key="16">
    <source>
        <dbReference type="EMBL" id="CAL4762779.1"/>
    </source>
</evidence>
<evidence type="ECO:0000256" key="3">
    <source>
        <dbReference type="ARBA" id="ARBA00022528"/>
    </source>
</evidence>
<keyword evidence="10" id="KW-0560">Oxidoreductase</keyword>
<dbReference type="EMBL" id="CAMXCT030000205">
    <property type="protein sequence ID" value="CAL4762779.1"/>
    <property type="molecule type" value="Genomic_DNA"/>
</dbReference>
<dbReference type="PANTHER" id="PTHR21266:SF32">
    <property type="entry name" value="CHOLESTEROL 7-DESATURASE NVD"/>
    <property type="match status" value="1"/>
</dbReference>
<keyword evidence="6" id="KW-0001">2Fe-2S</keyword>
<proteinExistence type="predicted"/>
<dbReference type="GO" id="GO:0009507">
    <property type="term" value="C:chloroplast"/>
    <property type="evidence" value="ECO:0007669"/>
    <property type="project" value="UniProtKB-SubCell"/>
</dbReference>
<evidence type="ECO:0000313" key="15">
    <source>
        <dbReference type="EMBL" id="CAI3975467.1"/>
    </source>
</evidence>
<keyword evidence="5" id="KW-0812">Transmembrane</keyword>